<name>A0ABT5VER2_9BACI</name>
<evidence type="ECO:0008006" key="3">
    <source>
        <dbReference type="Google" id="ProtNLM"/>
    </source>
</evidence>
<dbReference type="Gene3D" id="3.30.1490.480">
    <property type="entry name" value="Endolytic murein transglycosylase"/>
    <property type="match status" value="1"/>
</dbReference>
<proteinExistence type="predicted"/>
<accession>A0ABT5VER2</accession>
<gene>
    <name evidence="1" type="ORF">N7Z68_11175</name>
</gene>
<evidence type="ECO:0000313" key="1">
    <source>
        <dbReference type="EMBL" id="MDE5413944.1"/>
    </source>
</evidence>
<keyword evidence="2" id="KW-1185">Reference proteome</keyword>
<dbReference type="RefSeq" id="WP_275118554.1">
    <property type="nucleotide sequence ID" value="NZ_JAOTPO010000006.1"/>
</dbReference>
<comment type="caution">
    <text evidence="1">The sequence shown here is derived from an EMBL/GenBank/DDBJ whole genome shotgun (WGS) entry which is preliminary data.</text>
</comment>
<reference evidence="1" key="1">
    <citation type="submission" date="2024-05" db="EMBL/GenBank/DDBJ databases">
        <title>Alkalihalobacillus sp. strain MEB203 novel alkaliphilic bacterium from Lonar Lake, India.</title>
        <authorList>
            <person name="Joshi A."/>
            <person name="Thite S."/>
            <person name="Mengade P."/>
        </authorList>
    </citation>
    <scope>NUCLEOTIDE SEQUENCE</scope>
    <source>
        <strain evidence="1">MEB 203</strain>
    </source>
</reference>
<evidence type="ECO:0000313" key="2">
    <source>
        <dbReference type="Proteomes" id="UP001148125"/>
    </source>
</evidence>
<organism evidence="1 2">
    <name type="scientific">Alkalihalobacterium chitinilyticum</name>
    <dbReference type="NCBI Taxonomy" id="2980103"/>
    <lineage>
        <taxon>Bacteria</taxon>
        <taxon>Bacillati</taxon>
        <taxon>Bacillota</taxon>
        <taxon>Bacilli</taxon>
        <taxon>Bacillales</taxon>
        <taxon>Bacillaceae</taxon>
        <taxon>Alkalihalobacterium</taxon>
    </lineage>
</organism>
<dbReference type="Proteomes" id="UP001148125">
    <property type="component" value="Unassembled WGS sequence"/>
</dbReference>
<dbReference type="EMBL" id="JAOTPO010000006">
    <property type="protein sequence ID" value="MDE5413944.1"/>
    <property type="molecule type" value="Genomic_DNA"/>
</dbReference>
<sequence length="162" mass="18489">MAKKTVQGVAAGILLATSVFAYMYFFQTTHIEIEQDDIEIPEIELSSEEMMDILKDQGFIVLDEEEYDLLLKGKEEAERTEPPLDEEVDPQPQTIHYTIIEIQSGMSSMDVANYLEKVNVLEDTEAFLQFLRDNELTQQIKAGEFELNSTMTVEEIALTITQ</sequence>
<protein>
    <recommendedName>
        <fullName evidence="3">Endolytic transglycosylase MltG</fullName>
    </recommendedName>
</protein>